<evidence type="ECO:0000313" key="1">
    <source>
        <dbReference type="EMBL" id="KAK3173199.1"/>
    </source>
</evidence>
<comment type="caution">
    <text evidence="1">The sequence shown here is derived from an EMBL/GenBank/DDBJ whole genome shotgun (WGS) entry which is preliminary data.</text>
</comment>
<gene>
    <name evidence="1" type="ORF">OEA41_006528</name>
</gene>
<proteinExistence type="predicted"/>
<protein>
    <recommendedName>
        <fullName evidence="3">Amidoligase enzyme</fullName>
    </recommendedName>
</protein>
<evidence type="ECO:0000313" key="2">
    <source>
        <dbReference type="Proteomes" id="UP001276659"/>
    </source>
</evidence>
<name>A0AAE0DKK3_9LECA</name>
<keyword evidence="2" id="KW-1185">Reference proteome</keyword>
<sequence length="376" mass="42139">MDDSLKLTFSIELECIVRYDPATYEDYLGELNEIRATVDAKLQMLLCKHIVYGLGGHGFSACDGMRDPSSQKWVVDKDDSIYPPPTDNGYCYVDVELKSPAYNFAPAALGQVEQVIRLLTNAFDVDIDKSCGLHVHVGNQRKGFPLQTLKNFCMLTTIFERQFNSLHPSGRVRRNSFVKAMTKAYEGVSPLDTALLIQSFTTHKQLVQRFTGDSVSLPDRYYACNFCPPVFKPTLGTIEFRQHKSTMDTDVICMWVKLACGLVRTAHDMRFGDLAQLIADVASGSNIDAINLLSELQLGSSAKSYGRQRRYSHPQPPWAWVDPMEEETVELGIKEKDNEFVNGEKVVKTIAKHVYQESMTCTGDGSSDDDDGNLNE</sequence>
<accession>A0AAE0DKK3</accession>
<dbReference type="AlphaFoldDB" id="A0AAE0DKK3"/>
<evidence type="ECO:0008006" key="3">
    <source>
        <dbReference type="Google" id="ProtNLM"/>
    </source>
</evidence>
<organism evidence="1 2">
    <name type="scientific">Lepraria neglecta</name>
    <dbReference type="NCBI Taxonomy" id="209136"/>
    <lineage>
        <taxon>Eukaryota</taxon>
        <taxon>Fungi</taxon>
        <taxon>Dikarya</taxon>
        <taxon>Ascomycota</taxon>
        <taxon>Pezizomycotina</taxon>
        <taxon>Lecanoromycetes</taxon>
        <taxon>OSLEUM clade</taxon>
        <taxon>Lecanoromycetidae</taxon>
        <taxon>Lecanorales</taxon>
        <taxon>Lecanorineae</taxon>
        <taxon>Stereocaulaceae</taxon>
        <taxon>Lepraria</taxon>
    </lineage>
</organism>
<dbReference type="PANTHER" id="PTHR36847:SF1">
    <property type="entry name" value="AMIDOLIGASE ENZYME"/>
    <property type="match status" value="1"/>
</dbReference>
<dbReference type="Proteomes" id="UP001276659">
    <property type="component" value="Unassembled WGS sequence"/>
</dbReference>
<dbReference type="PANTHER" id="PTHR36847">
    <property type="entry name" value="AMIDOLIGASE ENZYME"/>
    <property type="match status" value="1"/>
</dbReference>
<dbReference type="EMBL" id="JASNWA010000007">
    <property type="protein sequence ID" value="KAK3173199.1"/>
    <property type="molecule type" value="Genomic_DNA"/>
</dbReference>
<dbReference type="Pfam" id="PF12224">
    <property type="entry name" value="Amidoligase_2"/>
    <property type="match status" value="1"/>
</dbReference>
<reference evidence="1" key="1">
    <citation type="submission" date="2022-11" db="EMBL/GenBank/DDBJ databases">
        <title>Chromosomal genome sequence assembly and mating type (MAT) locus characterization of the leprose asexual lichenized fungus Lepraria neglecta (Nyl.) Erichsen.</title>
        <authorList>
            <person name="Allen J.L."/>
            <person name="Pfeffer B."/>
        </authorList>
    </citation>
    <scope>NUCLEOTIDE SEQUENCE</scope>
    <source>
        <strain evidence="1">Allen 5258</strain>
    </source>
</reference>
<dbReference type="InterPro" id="IPR022025">
    <property type="entry name" value="Amidoligase_2"/>
</dbReference>